<comment type="caution">
    <text evidence="7">The sequence shown here is derived from an EMBL/GenBank/DDBJ whole genome shotgun (WGS) entry which is preliminary data.</text>
</comment>
<keyword evidence="2" id="KW-1003">Cell membrane</keyword>
<dbReference type="PANTHER" id="PTHR33931">
    <property type="entry name" value="HOLIN-LIKE PROTEIN CIDA-RELATED"/>
    <property type="match status" value="1"/>
</dbReference>
<accession>A0A923KKU6</accession>
<feature type="transmembrane region" description="Helical" evidence="6">
    <location>
        <begin position="60"/>
        <end position="77"/>
    </location>
</feature>
<protein>
    <submittedName>
        <fullName evidence="7">CidA/LrgA family protein</fullName>
    </submittedName>
</protein>
<feature type="transmembrane region" description="Helical" evidence="6">
    <location>
        <begin position="27"/>
        <end position="48"/>
    </location>
</feature>
<evidence type="ECO:0000256" key="6">
    <source>
        <dbReference type="SAM" id="Phobius"/>
    </source>
</evidence>
<dbReference type="InterPro" id="IPR005538">
    <property type="entry name" value="LrgA/CidA"/>
</dbReference>
<reference evidence="7" key="1">
    <citation type="submission" date="2020-08" db="EMBL/GenBank/DDBJ databases">
        <title>Novel species isolated from subtropical streams in China.</title>
        <authorList>
            <person name="Lu H."/>
        </authorList>
    </citation>
    <scope>NUCLEOTIDE SEQUENCE</scope>
    <source>
        <strain evidence="7">LX22W</strain>
    </source>
</reference>
<evidence type="ECO:0000256" key="4">
    <source>
        <dbReference type="ARBA" id="ARBA00022989"/>
    </source>
</evidence>
<keyword evidence="4 6" id="KW-1133">Transmembrane helix</keyword>
<evidence type="ECO:0000256" key="2">
    <source>
        <dbReference type="ARBA" id="ARBA00022475"/>
    </source>
</evidence>
<dbReference type="Proteomes" id="UP000627446">
    <property type="component" value="Unassembled WGS sequence"/>
</dbReference>
<dbReference type="GO" id="GO:0005886">
    <property type="term" value="C:plasma membrane"/>
    <property type="evidence" value="ECO:0007669"/>
    <property type="project" value="UniProtKB-SubCell"/>
</dbReference>
<keyword evidence="3 6" id="KW-0812">Transmembrane</keyword>
<evidence type="ECO:0000256" key="5">
    <source>
        <dbReference type="ARBA" id="ARBA00023136"/>
    </source>
</evidence>
<gene>
    <name evidence="7" type="ORF">H8K36_07175</name>
</gene>
<dbReference type="RefSeq" id="WP_186914402.1">
    <property type="nucleotide sequence ID" value="NZ_JACOFZ010000001.1"/>
</dbReference>
<evidence type="ECO:0000256" key="1">
    <source>
        <dbReference type="ARBA" id="ARBA00004651"/>
    </source>
</evidence>
<dbReference type="PANTHER" id="PTHR33931:SF2">
    <property type="entry name" value="HOLIN-LIKE PROTEIN CIDA"/>
    <property type="match status" value="1"/>
</dbReference>
<name>A0A923KKU6_9BURK</name>
<organism evidence="7 8">
    <name type="scientific">Undibacterium nitidum</name>
    <dbReference type="NCBI Taxonomy" id="2762298"/>
    <lineage>
        <taxon>Bacteria</taxon>
        <taxon>Pseudomonadati</taxon>
        <taxon>Pseudomonadota</taxon>
        <taxon>Betaproteobacteria</taxon>
        <taxon>Burkholderiales</taxon>
        <taxon>Oxalobacteraceae</taxon>
        <taxon>Undibacterium</taxon>
    </lineage>
</organism>
<dbReference type="EMBL" id="JACOFZ010000001">
    <property type="protein sequence ID" value="MBC3881145.1"/>
    <property type="molecule type" value="Genomic_DNA"/>
</dbReference>
<comment type="subcellular location">
    <subcellularLocation>
        <location evidence="1">Cell membrane</location>
        <topology evidence="1">Multi-pass membrane protein</topology>
    </subcellularLocation>
</comment>
<feature type="transmembrane region" description="Helical" evidence="6">
    <location>
        <begin position="83"/>
        <end position="108"/>
    </location>
</feature>
<dbReference type="Pfam" id="PF03788">
    <property type="entry name" value="LrgA"/>
    <property type="match status" value="1"/>
</dbReference>
<evidence type="ECO:0000256" key="3">
    <source>
        <dbReference type="ARBA" id="ARBA00022692"/>
    </source>
</evidence>
<evidence type="ECO:0000313" key="8">
    <source>
        <dbReference type="Proteomes" id="UP000627446"/>
    </source>
</evidence>
<evidence type="ECO:0000313" key="7">
    <source>
        <dbReference type="EMBL" id="MBC3881145.1"/>
    </source>
</evidence>
<keyword evidence="8" id="KW-1185">Reference proteome</keyword>
<sequence>MLFCFLVLLVFQFIGEAVTRLFDLPIPGPVIGMMLLFFTLIAFPRLLAKLEHAAMTMLQHLSLLFIPAGVGIMVSVSQIGDHWLAIVVSMVVSTLLTMIVTALSFAYFQQRSSDSASDQKQDTEGDNDA</sequence>
<keyword evidence="5 6" id="KW-0472">Membrane</keyword>
<dbReference type="AlphaFoldDB" id="A0A923KKU6"/>
<proteinExistence type="predicted"/>